<dbReference type="FunFam" id="1.10.1200.10:FF:000005">
    <property type="entry name" value="Nonribosomal peptide synthetase 1"/>
    <property type="match status" value="1"/>
</dbReference>
<dbReference type="Gene3D" id="1.10.1200.10">
    <property type="entry name" value="ACP-like"/>
    <property type="match status" value="1"/>
</dbReference>
<keyword evidence="2" id="KW-0596">Phosphopantetheine</keyword>
<dbReference type="InterPro" id="IPR023213">
    <property type="entry name" value="CAT-like_dom_sf"/>
</dbReference>
<evidence type="ECO:0000256" key="3">
    <source>
        <dbReference type="ARBA" id="ARBA00022553"/>
    </source>
</evidence>
<dbReference type="Gene3D" id="3.30.559.30">
    <property type="entry name" value="Nonribosomal peptide synthetase, condensation domain"/>
    <property type="match status" value="2"/>
</dbReference>
<dbReference type="AlphaFoldDB" id="A0A9X2YFM6"/>
<dbReference type="Pfam" id="PF00668">
    <property type="entry name" value="Condensation"/>
    <property type="match status" value="2"/>
</dbReference>
<comment type="caution">
    <text evidence="5">The sequence shown here is derived from an EMBL/GenBank/DDBJ whole genome shotgun (WGS) entry which is preliminary data.</text>
</comment>
<evidence type="ECO:0000313" key="5">
    <source>
        <dbReference type="EMBL" id="MCV7173753.1"/>
    </source>
</evidence>
<dbReference type="PROSITE" id="PS50075">
    <property type="entry name" value="CARRIER"/>
    <property type="match status" value="1"/>
</dbReference>
<evidence type="ECO:0000259" key="4">
    <source>
        <dbReference type="PROSITE" id="PS50075"/>
    </source>
</evidence>
<feature type="non-terminal residue" evidence="5">
    <location>
        <position position="1"/>
    </location>
</feature>
<dbReference type="SUPFAM" id="SSF52777">
    <property type="entry name" value="CoA-dependent acyltransferases"/>
    <property type="match status" value="4"/>
</dbReference>
<dbReference type="SUPFAM" id="SSF47336">
    <property type="entry name" value="ACP-like"/>
    <property type="match status" value="1"/>
</dbReference>
<dbReference type="InterPro" id="IPR009081">
    <property type="entry name" value="PP-bd_ACP"/>
</dbReference>
<dbReference type="NCBIfam" id="TIGR01720">
    <property type="entry name" value="NRPS-para261"/>
    <property type="match status" value="1"/>
</dbReference>
<dbReference type="InterPro" id="IPR006162">
    <property type="entry name" value="Ppantetheine_attach_site"/>
</dbReference>
<name>A0A9X2YFM6_9MYCO</name>
<evidence type="ECO:0000256" key="2">
    <source>
        <dbReference type="ARBA" id="ARBA00022450"/>
    </source>
</evidence>
<dbReference type="Gene3D" id="3.30.559.10">
    <property type="entry name" value="Chloramphenicol acetyltransferase-like domain"/>
    <property type="match status" value="2"/>
</dbReference>
<keyword evidence="6" id="KW-1185">Reference proteome</keyword>
<gene>
    <name evidence="5" type="ORF">H7I41_27905</name>
</gene>
<dbReference type="GO" id="GO:0008610">
    <property type="term" value="P:lipid biosynthetic process"/>
    <property type="evidence" value="ECO:0007669"/>
    <property type="project" value="UniProtKB-ARBA"/>
</dbReference>
<accession>A0A9X2YFM6</accession>
<dbReference type="CDD" id="cd19543">
    <property type="entry name" value="DCL_NRPS"/>
    <property type="match status" value="1"/>
</dbReference>
<dbReference type="InterPro" id="IPR001242">
    <property type="entry name" value="Condensation_dom"/>
</dbReference>
<proteinExistence type="predicted"/>
<comment type="cofactor">
    <cofactor evidence="1">
        <name>pantetheine 4'-phosphate</name>
        <dbReference type="ChEBI" id="CHEBI:47942"/>
    </cofactor>
</comment>
<dbReference type="InterPro" id="IPR010060">
    <property type="entry name" value="NRPS_synth"/>
</dbReference>
<feature type="domain" description="Carrier" evidence="4">
    <location>
        <begin position="27"/>
        <end position="101"/>
    </location>
</feature>
<dbReference type="PANTHER" id="PTHR45398:SF1">
    <property type="entry name" value="ENZYME, PUTATIVE (JCVI)-RELATED"/>
    <property type="match status" value="1"/>
</dbReference>
<dbReference type="PROSITE" id="PS00012">
    <property type="entry name" value="PHOSPHOPANTETHEINE"/>
    <property type="match status" value="1"/>
</dbReference>
<dbReference type="Pfam" id="PF00550">
    <property type="entry name" value="PP-binding"/>
    <property type="match status" value="1"/>
</dbReference>
<dbReference type="GO" id="GO:0003824">
    <property type="term" value="F:catalytic activity"/>
    <property type="evidence" value="ECO:0007669"/>
    <property type="project" value="InterPro"/>
</dbReference>
<sequence>LPLTVNGKLDKRALPEPEYGDSGGYRAPSDAVEEVLAGIYSQVLGLQRVGVDDSFFELGGDSILSMQVVTAARAAGIRCRPRDVFVEQTVARLARVARVADDEGQADDGVGPLPATPIIRWLNGLGGADEFNQTVVLQAPVGATEADAVAVLQAVLDRHAMLRLRIDDDGGPDGWSLTVPADGTVRAADCLNTVTELSDDVLLAARSRLNPAAGAMVSALWATATSEFVLMIHHLAVDGVSWRILVEDVNIAWTQLRSGQPVELPKPGTSFARWAALLAAHALDTQVVQQADRWRQVLTTEPVVPAAQSDVDTFASAGRLSLTLDAQTTRALLGEVPAAFHAGVQDILLIAYGLALTEFFGSGDAPIAIDVEGHGRVEELADDVDLSRTVGWFTMKHPVALALRRLSWPQLVSGEMTVGSLVKDAKEQLRALPDGLTYGLLRYLNPDVAVDGPEPAIGFNYLGRLGAAAELTEDLWRISQRGMSSVGVAAELPMPLAHTVELNAATVDTAEGPALQADWTWARSALDDEQVGRLARLWFDALAGICAHVGKGGGGLTPSDILPARLDQGQIDELQSRFAIADILPLTPLQQGLLFHASATRGTDSLDELYAVQVEFNVAGPLEIQRLRDAVQTVVRRHPNLVARFSEEFDEPVQLIPAEPAAVWRYIDVADDGTQPDETIRQVCAAERSAVGNFTEEPAFRIVLIRTAEERHHCVVTFHHIVIDGWSMPVLLHEIFASYVGEHLPVPGSYRNFVAWLAGRDVDSARAAWAEVFAGFSTPTLVSPPDRSELGQRAVRRIAVPEETTAALDALARTHHTTMSTVLQGAWALLLTSLTGQHDVAFGVTVSGRPAEVAGAETMIGLVINTVPVRATITPETTVADLLKQLQRSHSATLDHQHLALREIHRVAGHDELFDTCIVYQNYPIDTGAQMSAGNLAISDITGREYNHYPLTVQAHPGRELDMRVEYDTDVYSPARIDALMRRLQRVFMAMTANQESPS</sequence>
<dbReference type="Proteomes" id="UP001140293">
    <property type="component" value="Unassembled WGS sequence"/>
</dbReference>
<dbReference type="PANTHER" id="PTHR45398">
    <property type="match status" value="1"/>
</dbReference>
<organism evidence="5 6">
    <name type="scientific">[Mycobacterium] manitobense</name>
    <dbReference type="NCBI Taxonomy" id="190147"/>
    <lineage>
        <taxon>Bacteria</taxon>
        <taxon>Bacillati</taxon>
        <taxon>Actinomycetota</taxon>
        <taxon>Actinomycetes</taxon>
        <taxon>Mycobacteriales</taxon>
        <taxon>Mycobacteriaceae</taxon>
        <taxon>Mycolicibacterium</taxon>
    </lineage>
</organism>
<reference evidence="5" key="1">
    <citation type="submission" date="2020-07" db="EMBL/GenBank/DDBJ databases">
        <authorList>
            <person name="Pettersson B.M.F."/>
            <person name="Behra P.R.K."/>
            <person name="Ramesh M."/>
            <person name="Das S."/>
            <person name="Dasgupta S."/>
            <person name="Kirsebom L.A."/>
        </authorList>
    </citation>
    <scope>NUCLEOTIDE SEQUENCE</scope>
    <source>
        <strain evidence="5">DSM 44615</strain>
    </source>
</reference>
<dbReference type="InterPro" id="IPR036736">
    <property type="entry name" value="ACP-like_sf"/>
</dbReference>
<evidence type="ECO:0000256" key="1">
    <source>
        <dbReference type="ARBA" id="ARBA00001957"/>
    </source>
</evidence>
<dbReference type="EMBL" id="JACKSJ010000253">
    <property type="protein sequence ID" value="MCV7173753.1"/>
    <property type="molecule type" value="Genomic_DNA"/>
</dbReference>
<reference evidence="5" key="2">
    <citation type="journal article" date="2022" name="BMC Genomics">
        <title>Comparative genome analysis of mycobacteria focusing on tRNA and non-coding RNA.</title>
        <authorList>
            <person name="Behra P.R.K."/>
            <person name="Pettersson B.M.F."/>
            <person name="Ramesh M."/>
            <person name="Das S."/>
            <person name="Dasgupta S."/>
            <person name="Kirsebom L.A."/>
        </authorList>
    </citation>
    <scope>NUCLEOTIDE SEQUENCE</scope>
    <source>
        <strain evidence="5">DSM 44615</strain>
    </source>
</reference>
<evidence type="ECO:0000313" key="6">
    <source>
        <dbReference type="Proteomes" id="UP001140293"/>
    </source>
</evidence>
<protein>
    <submittedName>
        <fullName evidence="5">Non-ribosomal peptide synthetase</fullName>
    </submittedName>
</protein>
<keyword evidence="3" id="KW-0597">Phosphoprotein</keyword>